<dbReference type="PRINTS" id="PR01438">
    <property type="entry name" value="UNVRSLSTRESS"/>
</dbReference>
<reference evidence="3 4" key="1">
    <citation type="journal article" date="2023" name="Microbiol. Resour. Announc.">
        <title>Complete Genome Sequence of Imperialibacter roseus strain P4T.</title>
        <authorList>
            <person name="Tizabi D.R."/>
            <person name="Bachvaroff T."/>
            <person name="Hill R.T."/>
        </authorList>
    </citation>
    <scope>NUCLEOTIDE SEQUENCE [LARGE SCALE GENOMIC DNA]</scope>
    <source>
        <strain evidence="3 4">P4T</strain>
    </source>
</reference>
<accession>A0ABZ0IJ39</accession>
<protein>
    <submittedName>
        <fullName evidence="3">Universal stress protein</fullName>
    </submittedName>
</protein>
<evidence type="ECO:0000256" key="1">
    <source>
        <dbReference type="ARBA" id="ARBA00008791"/>
    </source>
</evidence>
<dbReference type="PANTHER" id="PTHR46268:SF6">
    <property type="entry name" value="UNIVERSAL STRESS PROTEIN UP12"/>
    <property type="match status" value="1"/>
</dbReference>
<evidence type="ECO:0000313" key="3">
    <source>
        <dbReference type="EMBL" id="WOK04493.1"/>
    </source>
</evidence>
<sequence>MIRELLLPFDFSDNSKTALHFALALQYKLKAHMSLIHTLEVPYDFASRQEENKKAMEKQARAQLKALVEELYQTTTSADELNLDMHILEGEVSEGILRATRQYAADLVLMPTMGASGLKRFFLGSRTADVIHKSVKPVLVIPPKADFGKVKNLVFATSLKDKDIALLESVDDLAGKLGLGIVIAHIKEEETKDFELKWRGMKDFAEEKIFQADVSYYSSNYDDYFEGIEHYLGKNPGSLLVMRRSTRSTIKDLFRKSHTEDMAYHANVPMLVF</sequence>
<evidence type="ECO:0000259" key="2">
    <source>
        <dbReference type="Pfam" id="PF00582"/>
    </source>
</evidence>
<name>A0ABZ0IJ39_9BACT</name>
<dbReference type="Pfam" id="PF00582">
    <property type="entry name" value="Usp"/>
    <property type="match status" value="1"/>
</dbReference>
<keyword evidence="4" id="KW-1185">Reference proteome</keyword>
<dbReference type="RefSeq" id="WP_317487303.1">
    <property type="nucleotide sequence ID" value="NZ_CP136051.1"/>
</dbReference>
<dbReference type="Gene3D" id="3.40.50.620">
    <property type="entry name" value="HUPs"/>
    <property type="match status" value="2"/>
</dbReference>
<dbReference type="CDD" id="cd00293">
    <property type="entry name" value="USP-like"/>
    <property type="match status" value="1"/>
</dbReference>
<comment type="similarity">
    <text evidence="1">Belongs to the universal stress protein A family.</text>
</comment>
<dbReference type="InterPro" id="IPR006016">
    <property type="entry name" value="UspA"/>
</dbReference>
<dbReference type="EMBL" id="CP136051">
    <property type="protein sequence ID" value="WOK04493.1"/>
    <property type="molecule type" value="Genomic_DNA"/>
</dbReference>
<dbReference type="InterPro" id="IPR014729">
    <property type="entry name" value="Rossmann-like_a/b/a_fold"/>
</dbReference>
<proteinExistence type="inferred from homology"/>
<dbReference type="SUPFAM" id="SSF52402">
    <property type="entry name" value="Adenine nucleotide alpha hydrolases-like"/>
    <property type="match status" value="2"/>
</dbReference>
<dbReference type="Proteomes" id="UP001302349">
    <property type="component" value="Chromosome"/>
</dbReference>
<gene>
    <name evidence="3" type="ORF">RT717_15535</name>
</gene>
<dbReference type="InterPro" id="IPR006015">
    <property type="entry name" value="Universal_stress_UspA"/>
</dbReference>
<organism evidence="3 4">
    <name type="scientific">Imperialibacter roseus</name>
    <dbReference type="NCBI Taxonomy" id="1324217"/>
    <lineage>
        <taxon>Bacteria</taxon>
        <taxon>Pseudomonadati</taxon>
        <taxon>Bacteroidota</taxon>
        <taxon>Cytophagia</taxon>
        <taxon>Cytophagales</taxon>
        <taxon>Flammeovirgaceae</taxon>
        <taxon>Imperialibacter</taxon>
    </lineage>
</organism>
<dbReference type="PANTHER" id="PTHR46268">
    <property type="entry name" value="STRESS RESPONSE PROTEIN NHAX"/>
    <property type="match status" value="1"/>
</dbReference>
<feature type="domain" description="UspA" evidence="2">
    <location>
        <begin position="1"/>
        <end position="142"/>
    </location>
</feature>
<evidence type="ECO:0000313" key="4">
    <source>
        <dbReference type="Proteomes" id="UP001302349"/>
    </source>
</evidence>